<accession>A0ABD2NHI1</accession>
<protein>
    <submittedName>
        <fullName evidence="2">Uncharacterized protein</fullName>
    </submittedName>
</protein>
<feature type="compositionally biased region" description="Basic and acidic residues" evidence="1">
    <location>
        <begin position="244"/>
        <end position="260"/>
    </location>
</feature>
<evidence type="ECO:0000313" key="2">
    <source>
        <dbReference type="EMBL" id="KAL3277827.1"/>
    </source>
</evidence>
<keyword evidence="3" id="KW-1185">Reference proteome</keyword>
<gene>
    <name evidence="2" type="ORF">HHI36_013169</name>
</gene>
<dbReference type="PANTHER" id="PTHR33480">
    <property type="entry name" value="SET DOMAIN-CONTAINING PROTEIN-RELATED"/>
    <property type="match status" value="1"/>
</dbReference>
<feature type="region of interest" description="Disordered" evidence="1">
    <location>
        <begin position="205"/>
        <end position="260"/>
    </location>
</feature>
<organism evidence="2 3">
    <name type="scientific">Cryptolaemus montrouzieri</name>
    <dbReference type="NCBI Taxonomy" id="559131"/>
    <lineage>
        <taxon>Eukaryota</taxon>
        <taxon>Metazoa</taxon>
        <taxon>Ecdysozoa</taxon>
        <taxon>Arthropoda</taxon>
        <taxon>Hexapoda</taxon>
        <taxon>Insecta</taxon>
        <taxon>Pterygota</taxon>
        <taxon>Neoptera</taxon>
        <taxon>Endopterygota</taxon>
        <taxon>Coleoptera</taxon>
        <taxon>Polyphaga</taxon>
        <taxon>Cucujiformia</taxon>
        <taxon>Coccinelloidea</taxon>
        <taxon>Coccinellidae</taxon>
        <taxon>Scymninae</taxon>
        <taxon>Scymnini</taxon>
        <taxon>Cryptolaemus</taxon>
    </lineage>
</organism>
<dbReference type="AlphaFoldDB" id="A0ABD2NHI1"/>
<reference evidence="2 3" key="1">
    <citation type="journal article" date="2021" name="BMC Biol.">
        <title>Horizontally acquired antibacterial genes associated with adaptive radiation of ladybird beetles.</title>
        <authorList>
            <person name="Li H.S."/>
            <person name="Tang X.F."/>
            <person name="Huang Y.H."/>
            <person name="Xu Z.Y."/>
            <person name="Chen M.L."/>
            <person name="Du X.Y."/>
            <person name="Qiu B.Y."/>
            <person name="Chen P.T."/>
            <person name="Zhang W."/>
            <person name="Slipinski A."/>
            <person name="Escalona H.E."/>
            <person name="Waterhouse R.M."/>
            <person name="Zwick A."/>
            <person name="Pang H."/>
        </authorList>
    </citation>
    <scope>NUCLEOTIDE SEQUENCE [LARGE SCALE GENOMIC DNA]</scope>
    <source>
        <strain evidence="2">SYSU2018</strain>
    </source>
</reference>
<dbReference type="EMBL" id="JABFTP020000103">
    <property type="protein sequence ID" value="KAL3277827.1"/>
    <property type="molecule type" value="Genomic_DNA"/>
</dbReference>
<evidence type="ECO:0000313" key="3">
    <source>
        <dbReference type="Proteomes" id="UP001516400"/>
    </source>
</evidence>
<name>A0ABD2NHI1_9CUCU</name>
<sequence length="260" mass="29966">MIHHVTTNWRFEVSSQAAGDLNMKRWNKIILLTPMKIKKEFDAVISHTERILLHRFKRVIIKGKRGKGVPVLFRSDVPEHIEVLLAKRSVWLSNENPYLFSKPDLFTPITGYKILEKYSRSSGAKYPDSITCTKLRKHIATLSQLYSLNETKIEQLATFMSHTIGIRKNSYRLPDDVHQTAKISKLLLLMEGGNLENLLDTEEKDDENNLDDFKQDASAGPSGLTITDLKYEEKSPKGTVNSDITKRESEMNRKQEMREY</sequence>
<dbReference type="Proteomes" id="UP001516400">
    <property type="component" value="Unassembled WGS sequence"/>
</dbReference>
<evidence type="ECO:0000256" key="1">
    <source>
        <dbReference type="SAM" id="MobiDB-lite"/>
    </source>
</evidence>
<comment type="caution">
    <text evidence="2">The sequence shown here is derived from an EMBL/GenBank/DDBJ whole genome shotgun (WGS) entry which is preliminary data.</text>
</comment>
<proteinExistence type="predicted"/>
<dbReference type="PANTHER" id="PTHR33480:SF1">
    <property type="entry name" value="TYR RECOMBINASE DOMAIN-CONTAINING PROTEIN"/>
    <property type="match status" value="1"/>
</dbReference>